<protein>
    <recommendedName>
        <fullName evidence="4">HTH-type transcriptional regulator MT1864/Rv1816-like C-terminal domain-containing protein</fullName>
    </recommendedName>
</protein>
<keyword evidence="1" id="KW-0805">Transcription regulation</keyword>
<evidence type="ECO:0000256" key="1">
    <source>
        <dbReference type="ARBA" id="ARBA00023015"/>
    </source>
</evidence>
<sequence length="258" mass="29049">MPALHPPTRRERQREATYDEIVRVATDLLTEGVELSLRAVASRMGMTAPALYRYVANYQELVDLVAFELDKAATQTFMEAAAKYPDDDPAAQLCAACVAFRRWALAKPREFALVFANPIGSETSDRRDLLTLATSGHYFTDLLYQIWVRYEFSYPSLDELDPIVRDAVLDPLIPAKAEHIEPEDRGLLWVYMRSWSALYGVVTLESTGHCDPRVIQSGALFRSTVLDWLEPLGLAAEADRLTKVIDDELAQDRPPVSE</sequence>
<dbReference type="SUPFAM" id="SSF46689">
    <property type="entry name" value="Homeodomain-like"/>
    <property type="match status" value="1"/>
</dbReference>
<keyword evidence="6" id="KW-1185">Reference proteome</keyword>
<name>A0A316TI88_9ACTN</name>
<proteinExistence type="predicted"/>
<comment type="caution">
    <text evidence="5">The sequence shown here is derived from an EMBL/GenBank/DDBJ whole genome shotgun (WGS) entry which is preliminary data.</text>
</comment>
<keyword evidence="3" id="KW-0804">Transcription</keyword>
<feature type="domain" description="HTH-type transcriptional regulator MT1864/Rv1816-like C-terminal" evidence="4">
    <location>
        <begin position="94"/>
        <end position="225"/>
    </location>
</feature>
<keyword evidence="2" id="KW-0238">DNA-binding</keyword>
<dbReference type="InterPro" id="IPR009057">
    <property type="entry name" value="Homeodomain-like_sf"/>
</dbReference>
<dbReference type="EMBL" id="QGDD01000003">
    <property type="protein sequence ID" value="PWN03241.1"/>
    <property type="molecule type" value="Genomic_DNA"/>
</dbReference>
<reference evidence="5 6" key="1">
    <citation type="submission" date="2018-05" db="EMBL/GenBank/DDBJ databases">
        <title>Nocardioides silvaticus genome.</title>
        <authorList>
            <person name="Li C."/>
            <person name="Wang G."/>
        </authorList>
    </citation>
    <scope>NUCLEOTIDE SEQUENCE [LARGE SCALE GENOMIC DNA]</scope>
    <source>
        <strain evidence="5 6">CCTCC AB 2018079</strain>
    </source>
</reference>
<dbReference type="AlphaFoldDB" id="A0A316TI88"/>
<dbReference type="SUPFAM" id="SSF48498">
    <property type="entry name" value="Tetracyclin repressor-like, C-terminal domain"/>
    <property type="match status" value="1"/>
</dbReference>
<accession>A0A316TI88</accession>
<dbReference type="PANTHER" id="PTHR30055">
    <property type="entry name" value="HTH-TYPE TRANSCRIPTIONAL REGULATOR RUTR"/>
    <property type="match status" value="1"/>
</dbReference>
<gene>
    <name evidence="5" type="ORF">DJ010_08975</name>
</gene>
<dbReference type="OrthoDB" id="3210322at2"/>
<dbReference type="Proteomes" id="UP000245507">
    <property type="component" value="Unassembled WGS sequence"/>
</dbReference>
<dbReference type="RefSeq" id="WP_109693330.1">
    <property type="nucleotide sequence ID" value="NZ_QGDD01000003.1"/>
</dbReference>
<evidence type="ECO:0000256" key="3">
    <source>
        <dbReference type="ARBA" id="ARBA00023163"/>
    </source>
</evidence>
<dbReference type="Pfam" id="PF13305">
    <property type="entry name" value="TetR_C_33"/>
    <property type="match status" value="1"/>
</dbReference>
<evidence type="ECO:0000313" key="5">
    <source>
        <dbReference type="EMBL" id="PWN03241.1"/>
    </source>
</evidence>
<dbReference type="PANTHER" id="PTHR30055:SF226">
    <property type="entry name" value="HTH-TYPE TRANSCRIPTIONAL REGULATOR PKSA"/>
    <property type="match status" value="1"/>
</dbReference>
<dbReference type="InterPro" id="IPR025996">
    <property type="entry name" value="MT1864/Rv1816-like_C"/>
</dbReference>
<dbReference type="GO" id="GO:0000976">
    <property type="term" value="F:transcription cis-regulatory region binding"/>
    <property type="evidence" value="ECO:0007669"/>
    <property type="project" value="TreeGrafter"/>
</dbReference>
<organism evidence="5 6">
    <name type="scientific">Nocardioides silvaticus</name>
    <dbReference type="NCBI Taxonomy" id="2201891"/>
    <lineage>
        <taxon>Bacteria</taxon>
        <taxon>Bacillati</taxon>
        <taxon>Actinomycetota</taxon>
        <taxon>Actinomycetes</taxon>
        <taxon>Propionibacteriales</taxon>
        <taxon>Nocardioidaceae</taxon>
        <taxon>Nocardioides</taxon>
    </lineage>
</organism>
<dbReference type="InterPro" id="IPR050109">
    <property type="entry name" value="HTH-type_TetR-like_transc_reg"/>
</dbReference>
<dbReference type="InterPro" id="IPR036271">
    <property type="entry name" value="Tet_transcr_reg_TetR-rel_C_sf"/>
</dbReference>
<evidence type="ECO:0000259" key="4">
    <source>
        <dbReference type="Pfam" id="PF13305"/>
    </source>
</evidence>
<evidence type="ECO:0000313" key="6">
    <source>
        <dbReference type="Proteomes" id="UP000245507"/>
    </source>
</evidence>
<evidence type="ECO:0000256" key="2">
    <source>
        <dbReference type="ARBA" id="ARBA00023125"/>
    </source>
</evidence>
<dbReference type="Gene3D" id="1.10.357.10">
    <property type="entry name" value="Tetracycline Repressor, domain 2"/>
    <property type="match status" value="1"/>
</dbReference>
<dbReference type="GO" id="GO:0003700">
    <property type="term" value="F:DNA-binding transcription factor activity"/>
    <property type="evidence" value="ECO:0007669"/>
    <property type="project" value="TreeGrafter"/>
</dbReference>